<evidence type="ECO:0000256" key="1">
    <source>
        <dbReference type="ARBA" id="ARBA00004123"/>
    </source>
</evidence>
<dbReference type="InterPro" id="IPR009057">
    <property type="entry name" value="Homeodomain-like_sf"/>
</dbReference>
<gene>
    <name evidence="7" type="primary">LhMYB11</name>
</gene>
<dbReference type="GO" id="GO:0005634">
    <property type="term" value="C:nucleus"/>
    <property type="evidence" value="ECO:0007669"/>
    <property type="project" value="UniProtKB-SubCell"/>
</dbReference>
<dbReference type="InterPro" id="IPR017930">
    <property type="entry name" value="Myb_dom"/>
</dbReference>
<dbReference type="PROSITE" id="PS51294">
    <property type="entry name" value="HTH_MYB"/>
    <property type="match status" value="1"/>
</dbReference>
<feature type="domain" description="Myb-like" evidence="5">
    <location>
        <begin position="5"/>
        <end position="55"/>
    </location>
</feature>
<accession>A0A146FIJ6</accession>
<evidence type="ECO:0000259" key="5">
    <source>
        <dbReference type="PROSITE" id="PS50090"/>
    </source>
</evidence>
<dbReference type="EMBL" id="LC133589">
    <property type="protein sequence ID" value="BAU68657.1"/>
    <property type="molecule type" value="mRNA"/>
</dbReference>
<dbReference type="SMART" id="SM00717">
    <property type="entry name" value="SANT"/>
    <property type="match status" value="1"/>
</dbReference>
<name>A0A146FIJ6_9LILI</name>
<organism evidence="7">
    <name type="scientific">Lilium hybrid division I</name>
    <dbReference type="NCBI Taxonomy" id="156532"/>
    <lineage>
        <taxon>Eukaryota</taxon>
        <taxon>Viridiplantae</taxon>
        <taxon>Streptophyta</taxon>
        <taxon>Embryophyta</taxon>
        <taxon>Tracheophyta</taxon>
        <taxon>Spermatophyta</taxon>
        <taxon>Magnoliopsida</taxon>
        <taxon>Liliopsida</taxon>
        <taxon>Liliales</taxon>
        <taxon>Liliaceae</taxon>
        <taxon>Lilium</taxon>
    </lineage>
</organism>
<keyword evidence="4" id="KW-0539">Nucleus</keyword>
<dbReference type="InterPro" id="IPR001005">
    <property type="entry name" value="SANT/Myb"/>
</dbReference>
<sequence>TNYLRPDIKRGRFTFEEEETIIQLHSILGNKWSAIASRLPGRTDNEIKNYWNTHIRKRLLRMGIDPVTHSPRLDLLDLSSLLYNPNQLNVSSLMGMDPLVNSELLRLATTLFSQPQGLQEQSIPINPQLVQNTLPSIHPDQILNPIQKLQTECTTSYGQPISEAQMMQLNSNSGNFLNPADVCYQNLDNLFTQNPNSFVDPICNQSYNMMTSVVSTPASSSHLNSSTLSTEDERDSFCSDFFQFEIPDLLDVNDFL</sequence>
<dbReference type="Pfam" id="PF00249">
    <property type="entry name" value="Myb_DNA-binding"/>
    <property type="match status" value="1"/>
</dbReference>
<evidence type="ECO:0000256" key="3">
    <source>
        <dbReference type="ARBA" id="ARBA00023125"/>
    </source>
</evidence>
<evidence type="ECO:0000313" key="7">
    <source>
        <dbReference type="EMBL" id="BAU68657.1"/>
    </source>
</evidence>
<dbReference type="InterPro" id="IPR015495">
    <property type="entry name" value="Myb_TF_plants"/>
</dbReference>
<keyword evidence="2" id="KW-0677">Repeat</keyword>
<evidence type="ECO:0000256" key="2">
    <source>
        <dbReference type="ARBA" id="ARBA00022737"/>
    </source>
</evidence>
<evidence type="ECO:0000259" key="6">
    <source>
        <dbReference type="PROSITE" id="PS51294"/>
    </source>
</evidence>
<dbReference type="Gene3D" id="1.10.10.60">
    <property type="entry name" value="Homeodomain-like"/>
    <property type="match status" value="1"/>
</dbReference>
<dbReference type="SUPFAM" id="SSF46689">
    <property type="entry name" value="Homeodomain-like"/>
    <property type="match status" value="1"/>
</dbReference>
<dbReference type="GO" id="GO:0003677">
    <property type="term" value="F:DNA binding"/>
    <property type="evidence" value="ECO:0007669"/>
    <property type="project" value="UniProtKB-KW"/>
</dbReference>
<dbReference type="PROSITE" id="PS50090">
    <property type="entry name" value="MYB_LIKE"/>
    <property type="match status" value="1"/>
</dbReference>
<dbReference type="AlphaFoldDB" id="A0A146FIJ6"/>
<reference evidence="7" key="1">
    <citation type="submission" date="2016-03" db="EMBL/GenBank/DDBJ databases">
        <title>R2R3-MYB genes expressed in lily flowers.</title>
        <authorList>
            <person name="Yamagishi M."/>
        </authorList>
    </citation>
    <scope>NUCLEOTIDE SEQUENCE</scope>
</reference>
<feature type="domain" description="HTH myb-type" evidence="6">
    <location>
        <begin position="5"/>
        <end position="59"/>
    </location>
</feature>
<comment type="subcellular location">
    <subcellularLocation>
        <location evidence="1">Nucleus</location>
    </subcellularLocation>
</comment>
<proteinExistence type="evidence at transcript level"/>
<protein>
    <submittedName>
        <fullName evidence="7">R2R3-MYB transcriptional factor</fullName>
    </submittedName>
</protein>
<dbReference type="PANTHER" id="PTHR47994">
    <property type="entry name" value="F14D16.11-RELATED"/>
    <property type="match status" value="1"/>
</dbReference>
<dbReference type="CDD" id="cd00167">
    <property type="entry name" value="SANT"/>
    <property type="match status" value="1"/>
</dbReference>
<feature type="non-terminal residue" evidence="7">
    <location>
        <position position="1"/>
    </location>
</feature>
<dbReference type="FunFam" id="1.10.10.60:FF:000349">
    <property type="entry name" value="Transcription factor MYB39"/>
    <property type="match status" value="1"/>
</dbReference>
<keyword evidence="3" id="KW-0238">DNA-binding</keyword>
<dbReference type="PANTHER" id="PTHR47994:SF5">
    <property type="entry name" value="F14D16.11-RELATED"/>
    <property type="match status" value="1"/>
</dbReference>
<evidence type="ECO:0000256" key="4">
    <source>
        <dbReference type="ARBA" id="ARBA00023242"/>
    </source>
</evidence>